<protein>
    <submittedName>
        <fullName evidence="1">Uncharacterized protein</fullName>
    </submittedName>
</protein>
<reference evidence="1" key="2">
    <citation type="submission" date="2006-01" db="EMBL/GenBank/DDBJ databases">
        <authorList>
            <person name="Genoscope"/>
        </authorList>
    </citation>
    <scope>NUCLEOTIDE SEQUENCE</scope>
</reference>
<gene>
    <name evidence="1" type="ORF">kuste2271</name>
</gene>
<reference evidence="1" key="1">
    <citation type="journal article" date="2006" name="Nature">
        <title>Deciphering the evolution and metabolism of an anammox bacterium from a community genome.</title>
        <authorList>
            <person name="Strous M."/>
            <person name="Pelletier E."/>
            <person name="Mangenot S."/>
            <person name="Rattei T."/>
            <person name="Lehner A."/>
            <person name="Taylor M.W."/>
            <person name="Horn M."/>
            <person name="Daims H."/>
            <person name="Bartol-Mavel D."/>
            <person name="Wincker P."/>
            <person name="Barbe V."/>
            <person name="Fonknechten N."/>
            <person name="Vallenet D."/>
            <person name="Segurens B."/>
            <person name="Schenowitz-Truong C."/>
            <person name="Medigue C."/>
            <person name="Collingro A."/>
            <person name="Snel B."/>
            <person name="Dutilh B.E."/>
            <person name="OpDenCamp H.J.M."/>
            <person name="vanDerDrift C."/>
            <person name="Cirpus I."/>
            <person name="vanDePas-Schoonen K.T."/>
            <person name="Harhangi H.R."/>
            <person name="vanNiftrik L."/>
            <person name="Schmid M."/>
            <person name="Keltjens J."/>
            <person name="vanDeVossenberg J."/>
            <person name="Kartal B."/>
            <person name="Meier H."/>
            <person name="Frishman D."/>
            <person name="Huynen M.A."/>
            <person name="Mewes H."/>
            <person name="Weissenbach J."/>
            <person name="Jetten M.S.M."/>
            <person name="Wagner M."/>
            <person name="LePaslier D."/>
        </authorList>
    </citation>
    <scope>NUCLEOTIDE SEQUENCE</scope>
</reference>
<proteinExistence type="predicted"/>
<evidence type="ECO:0000313" key="1">
    <source>
        <dbReference type="EMBL" id="CAJ73016.1"/>
    </source>
</evidence>
<accession>Q1Q616</accession>
<dbReference type="EMBL" id="CT573071">
    <property type="protein sequence ID" value="CAJ73016.1"/>
    <property type="molecule type" value="Genomic_DNA"/>
</dbReference>
<name>Q1Q616_KUEST</name>
<sequence length="76" mass="8562">MSQYGDDYFGNGSKLGEIRFAQEEKMLVCAFEACKPLSERSGKKAQYEKGKKILKDNQTDAGFLFFTIQIITSVLV</sequence>
<dbReference type="RefSeq" id="WP_099326286.1">
    <property type="nucleotide sequence ID" value="NZ_LT934425.1"/>
</dbReference>
<dbReference type="AlphaFoldDB" id="Q1Q616"/>
<organism evidence="1">
    <name type="scientific">Kuenenia stuttgartiensis</name>
    <dbReference type="NCBI Taxonomy" id="174633"/>
    <lineage>
        <taxon>Bacteria</taxon>
        <taxon>Pseudomonadati</taxon>
        <taxon>Planctomycetota</taxon>
        <taxon>Candidatus Brocadiia</taxon>
        <taxon>Candidatus Brocadiales</taxon>
        <taxon>Candidatus Brocadiaceae</taxon>
        <taxon>Candidatus Kuenenia</taxon>
    </lineage>
</organism>